<dbReference type="InterPro" id="IPR008969">
    <property type="entry name" value="CarboxyPept-like_regulatory"/>
</dbReference>
<keyword evidence="3" id="KW-0998">Cell outer membrane</keyword>
<dbReference type="Gene3D" id="2.170.130.10">
    <property type="entry name" value="TonB-dependent receptor, plug domain"/>
    <property type="match status" value="1"/>
</dbReference>
<dbReference type="Gene3D" id="2.40.170.20">
    <property type="entry name" value="TonB-dependent receptor, beta-barrel domain"/>
    <property type="match status" value="1"/>
</dbReference>
<evidence type="ECO:0000256" key="3">
    <source>
        <dbReference type="ARBA" id="ARBA00023237"/>
    </source>
</evidence>
<dbReference type="InterPro" id="IPR037066">
    <property type="entry name" value="Plug_dom_sf"/>
</dbReference>
<evidence type="ECO:0000313" key="5">
    <source>
        <dbReference type="EMBL" id="AHF17585.1"/>
    </source>
</evidence>
<dbReference type="PANTHER" id="PTHR40980:SF4">
    <property type="entry name" value="TONB-DEPENDENT RECEPTOR-LIKE BETA-BARREL DOMAIN-CONTAINING PROTEIN"/>
    <property type="match status" value="1"/>
</dbReference>
<gene>
    <name evidence="5" type="ORF">NIASO_10425</name>
</gene>
<dbReference type="GO" id="GO:0009279">
    <property type="term" value="C:cell outer membrane"/>
    <property type="evidence" value="ECO:0007669"/>
    <property type="project" value="UniProtKB-SubCell"/>
</dbReference>
<dbReference type="Proteomes" id="UP000003586">
    <property type="component" value="Chromosome"/>
</dbReference>
<dbReference type="EMBL" id="CP007035">
    <property type="protein sequence ID" value="AHF17585.1"/>
    <property type="molecule type" value="Genomic_DNA"/>
</dbReference>
<dbReference type="RefSeq" id="WP_008585368.1">
    <property type="nucleotide sequence ID" value="NZ_CP007035.1"/>
</dbReference>
<evidence type="ECO:0000313" key="6">
    <source>
        <dbReference type="Proteomes" id="UP000003586"/>
    </source>
</evidence>
<dbReference type="Pfam" id="PF13620">
    <property type="entry name" value="CarboxypepD_reg"/>
    <property type="match status" value="1"/>
</dbReference>
<feature type="domain" description="Outer membrane protein beta-barrel" evidence="4">
    <location>
        <begin position="385"/>
        <end position="795"/>
    </location>
</feature>
<reference evidence="5 6" key="1">
    <citation type="submission" date="2013-12" db="EMBL/GenBank/DDBJ databases">
        <authorList>
            <consortium name="DOE Joint Genome Institute"/>
            <person name="Eisen J."/>
            <person name="Huntemann M."/>
            <person name="Han J."/>
            <person name="Chen A."/>
            <person name="Kyrpides N."/>
            <person name="Mavromatis K."/>
            <person name="Markowitz V."/>
            <person name="Palaniappan K."/>
            <person name="Ivanova N."/>
            <person name="Schaumberg A."/>
            <person name="Pati A."/>
            <person name="Liolios K."/>
            <person name="Nordberg H.P."/>
            <person name="Cantor M.N."/>
            <person name="Hua S.X."/>
            <person name="Woyke T."/>
        </authorList>
    </citation>
    <scope>NUCLEOTIDE SEQUENCE [LARGE SCALE GENOMIC DNA]</scope>
    <source>
        <strain evidence="6">DSM 19437</strain>
    </source>
</reference>
<sequence>MGVIYRLLFMGGVFLCVLKGSAQTVISGKVKDSETKKGLDYATVSLYNITNEKPVDGTVTKTSGQYTLAMVHPGIYVLKAAFLGYRQSHSDTVHIAAGATKIKLPDLLLVREAKDLDAVTVVARLPIVENKIDKIVYNAANDVTAQGGVVLDVLKKVPQVSVDADGNVELQGNSNIRFLINGKPSSIFGSSLTDALSSIPSSEIKSIEAVTSPGAKYDAQGTGGIINIILKDTKMKGISGSVNLSGGTRLENGAFNINYRHNRFGLNAFVNGNAQLNSRSLNQQQRQSGIGSDTLNYLNQDGYTDMIRRGVQAGLGADLSFAHGQSLSATIQYSDFYNNRKGLAQQETKEVLANGQQLSDVNSVRSSSSRLNNPALDWSLGYKKDFGEKDRVLEFLYTGSVSSPRMESNQSQTYPGNAVPFNGNTVYNPGKDQQHYLSLDYTHPVSDAFKLEAGVKGSFQKIGSNNEQYIFDPGTQTYLFAPGLSYNLTYDQSVYAGYVSATMKAWNWLNVKAGLRTEYTHILLDYNNTHVPSYTTWVPSLILSHEFDNRQLVKVMYSRRLERPDYEELNPFLNISDPYNITTGNPYLKPEIGNNFELGYGRTFVNGVNFYVALSERINSNDIKPFTTFYPEYQVGDSSYANVSVSTRRNIGHEYNSGLIITGGVPLNNFGLRANIMLLHRHIVNQLPGAAAVTNAFSPRFNLNLNYNFPAAVVAELFGNYRGGFTNIQGKVPSLFTYTFALRKQFWNKKASVGLTATNFFDKYVNQVTTINTIAYTSYSLRSLPFRSFGVTVNYKFGKLELNKKEQQDTDQNLPAEN</sequence>
<evidence type="ECO:0000256" key="1">
    <source>
        <dbReference type="ARBA" id="ARBA00004442"/>
    </source>
</evidence>
<keyword evidence="6" id="KW-1185">Reference proteome</keyword>
<dbReference type="AlphaFoldDB" id="W0F3G7"/>
<dbReference type="InterPro" id="IPR036942">
    <property type="entry name" value="Beta-barrel_TonB_sf"/>
</dbReference>
<dbReference type="eggNOG" id="COG4771">
    <property type="taxonomic scope" value="Bacteria"/>
</dbReference>
<dbReference type="OrthoDB" id="905812at2"/>
<protein>
    <recommendedName>
        <fullName evidence="4">Outer membrane protein beta-barrel domain-containing protein</fullName>
    </recommendedName>
</protein>
<dbReference type="Gene3D" id="2.60.40.1120">
    <property type="entry name" value="Carboxypeptidase-like, regulatory domain"/>
    <property type="match status" value="1"/>
</dbReference>
<dbReference type="HOGENOM" id="CLU_017617_0_0_10"/>
<name>W0F3G7_9BACT</name>
<evidence type="ECO:0000256" key="2">
    <source>
        <dbReference type="ARBA" id="ARBA00023136"/>
    </source>
</evidence>
<dbReference type="PANTHER" id="PTHR40980">
    <property type="entry name" value="PLUG DOMAIN-CONTAINING PROTEIN"/>
    <property type="match status" value="1"/>
</dbReference>
<dbReference type="SUPFAM" id="SSF49464">
    <property type="entry name" value="Carboxypeptidase regulatory domain-like"/>
    <property type="match status" value="1"/>
</dbReference>
<dbReference type="Pfam" id="PF14905">
    <property type="entry name" value="OMP_b-brl_3"/>
    <property type="match status" value="1"/>
</dbReference>
<proteinExistence type="predicted"/>
<accession>W0F3G7</accession>
<evidence type="ECO:0000259" key="4">
    <source>
        <dbReference type="Pfam" id="PF14905"/>
    </source>
</evidence>
<dbReference type="STRING" id="929713.NIASO_10425"/>
<dbReference type="KEGG" id="nso:NIASO_10425"/>
<keyword evidence="2" id="KW-0472">Membrane</keyword>
<dbReference type="InterPro" id="IPR041700">
    <property type="entry name" value="OMP_b-brl_3"/>
</dbReference>
<comment type="subcellular location">
    <subcellularLocation>
        <location evidence="1">Cell outer membrane</location>
    </subcellularLocation>
</comment>
<organism evidence="5 6">
    <name type="scientific">Niabella soli DSM 19437</name>
    <dbReference type="NCBI Taxonomy" id="929713"/>
    <lineage>
        <taxon>Bacteria</taxon>
        <taxon>Pseudomonadati</taxon>
        <taxon>Bacteroidota</taxon>
        <taxon>Chitinophagia</taxon>
        <taxon>Chitinophagales</taxon>
        <taxon>Chitinophagaceae</taxon>
        <taxon>Niabella</taxon>
    </lineage>
</organism>
<dbReference type="SUPFAM" id="SSF56935">
    <property type="entry name" value="Porins"/>
    <property type="match status" value="1"/>
</dbReference>